<dbReference type="EMBL" id="DNWC01000167">
    <property type="protein sequence ID" value="HBJ09982.1"/>
    <property type="molecule type" value="Genomic_DNA"/>
</dbReference>
<name>A0A354M643_9BACT</name>
<proteinExistence type="predicted"/>
<evidence type="ECO:0000313" key="2">
    <source>
        <dbReference type="Proteomes" id="UP000262954"/>
    </source>
</evidence>
<reference evidence="1 2" key="1">
    <citation type="journal article" date="2018" name="Nat. Biotechnol.">
        <title>A standardized bacterial taxonomy based on genome phylogeny substantially revises the tree of life.</title>
        <authorList>
            <person name="Parks D.H."/>
            <person name="Chuvochina M."/>
            <person name="Waite D.W."/>
            <person name="Rinke C."/>
            <person name="Skarshewski A."/>
            <person name="Chaumeil P.A."/>
            <person name="Hugenholtz P."/>
        </authorList>
    </citation>
    <scope>NUCLEOTIDE SEQUENCE [LARGE SCALE GENOMIC DNA]</scope>
    <source>
        <strain evidence="1">UBA11482</strain>
    </source>
</reference>
<gene>
    <name evidence="1" type="ORF">DDY73_13375</name>
</gene>
<accession>A0A354M643</accession>
<organism evidence="1 2">
    <name type="scientific">Coprobacter fastidiosus</name>
    <dbReference type="NCBI Taxonomy" id="1099853"/>
    <lineage>
        <taxon>Bacteria</taxon>
        <taxon>Pseudomonadati</taxon>
        <taxon>Bacteroidota</taxon>
        <taxon>Bacteroidia</taxon>
        <taxon>Bacteroidales</taxon>
        <taxon>Barnesiellaceae</taxon>
        <taxon>Coprobacter</taxon>
    </lineage>
</organism>
<protein>
    <submittedName>
        <fullName evidence="1">Uncharacterized protein</fullName>
    </submittedName>
</protein>
<dbReference type="Proteomes" id="UP000262954">
    <property type="component" value="Unassembled WGS sequence"/>
</dbReference>
<evidence type="ECO:0000313" key="1">
    <source>
        <dbReference type="EMBL" id="HBJ09982.1"/>
    </source>
</evidence>
<sequence>MRDVMIYTNGFIVKGILPVEEKDCIKQHKNYFGIGSYQSWPLRYLDQYMYLDDQIDEESVCSKNGYFFNLNYKEKGYPRSLRVVSSNEFVMEYVRLCHKEKNGNNHYDGRVGDTYFSYNK</sequence>
<comment type="caution">
    <text evidence="1">The sequence shown here is derived from an EMBL/GenBank/DDBJ whole genome shotgun (WGS) entry which is preliminary data.</text>
</comment>
<dbReference type="AlphaFoldDB" id="A0A354M643"/>